<dbReference type="GO" id="GO:0030409">
    <property type="term" value="F:glutamate formimidoyltransferase activity"/>
    <property type="evidence" value="ECO:0007669"/>
    <property type="project" value="UniProtKB-EC"/>
</dbReference>
<feature type="domain" description="Formiminotransferase C-terminal subdomain" evidence="9">
    <location>
        <begin position="244"/>
        <end position="358"/>
    </location>
</feature>
<evidence type="ECO:0000313" key="11">
    <source>
        <dbReference type="EMBL" id="SVA90074.1"/>
    </source>
</evidence>
<gene>
    <name evidence="11" type="ORF">METZ01_LOCUS142928</name>
</gene>
<comment type="subcellular location">
    <subcellularLocation>
        <location evidence="1">Cytoplasm</location>
    </subcellularLocation>
</comment>
<dbReference type="InterPro" id="IPR004227">
    <property type="entry name" value="Formiminotransferase_cat"/>
</dbReference>
<accession>A0A381ZLQ7</accession>
<feature type="compositionally biased region" description="Gly residues" evidence="8">
    <location>
        <begin position="1"/>
        <end position="16"/>
    </location>
</feature>
<dbReference type="SUPFAM" id="SSF55116">
    <property type="entry name" value="Formiminotransferase domain of formiminotransferase-cyclodeaminase"/>
    <property type="match status" value="2"/>
</dbReference>
<dbReference type="PANTHER" id="PTHR12234:SF1">
    <property type="entry name" value="FORMIMINOTRANSFERASE N-TERMINAL SUBDOMAIN-CONTAINING PROTEIN"/>
    <property type="match status" value="1"/>
</dbReference>
<reference evidence="11" key="1">
    <citation type="submission" date="2018-05" db="EMBL/GenBank/DDBJ databases">
        <authorList>
            <person name="Lanie J.A."/>
            <person name="Ng W.-L."/>
            <person name="Kazmierczak K.M."/>
            <person name="Andrzejewski T.M."/>
            <person name="Davidsen T.M."/>
            <person name="Wayne K.J."/>
            <person name="Tettelin H."/>
            <person name="Glass J.I."/>
            <person name="Rusch D."/>
            <person name="Podicherti R."/>
            <person name="Tsui H.-C.T."/>
            <person name="Winkler M.E."/>
        </authorList>
    </citation>
    <scope>NUCLEOTIDE SEQUENCE</scope>
</reference>
<dbReference type="SMART" id="SM01222">
    <property type="entry name" value="FTCD_N"/>
    <property type="match status" value="1"/>
</dbReference>
<dbReference type="Gene3D" id="3.30.990.10">
    <property type="entry name" value="Formiminotransferase, N-terminal subdomain"/>
    <property type="match status" value="1"/>
</dbReference>
<feature type="region of interest" description="Disordered" evidence="8">
    <location>
        <begin position="1"/>
        <end position="53"/>
    </location>
</feature>
<evidence type="ECO:0000256" key="6">
    <source>
        <dbReference type="ARBA" id="ARBA00022808"/>
    </source>
</evidence>
<dbReference type="InterPro" id="IPR051623">
    <property type="entry name" value="FTCD"/>
</dbReference>
<dbReference type="AlphaFoldDB" id="A0A381ZLQ7"/>
<proteinExistence type="predicted"/>
<evidence type="ECO:0000256" key="2">
    <source>
        <dbReference type="ARBA" id="ARBA00005082"/>
    </source>
</evidence>
<dbReference type="InterPro" id="IPR012886">
    <property type="entry name" value="Formiminotransferase_N"/>
</dbReference>
<evidence type="ECO:0000259" key="10">
    <source>
        <dbReference type="SMART" id="SM01222"/>
    </source>
</evidence>
<evidence type="ECO:0000256" key="7">
    <source>
        <dbReference type="ARBA" id="ARBA00022954"/>
    </source>
</evidence>
<feature type="compositionally biased region" description="Basic and acidic residues" evidence="8">
    <location>
        <begin position="30"/>
        <end position="42"/>
    </location>
</feature>
<dbReference type="Gene3D" id="3.30.70.670">
    <property type="entry name" value="Formiminotransferase, C-terminal subdomain"/>
    <property type="match status" value="1"/>
</dbReference>
<evidence type="ECO:0000256" key="1">
    <source>
        <dbReference type="ARBA" id="ARBA00004496"/>
    </source>
</evidence>
<protein>
    <recommendedName>
        <fullName evidence="3">glutamate formimidoyltransferase</fullName>
        <ecNumber evidence="3">2.1.2.5</ecNumber>
    </recommendedName>
</protein>
<evidence type="ECO:0000256" key="8">
    <source>
        <dbReference type="SAM" id="MobiDB-lite"/>
    </source>
</evidence>
<dbReference type="InterPro" id="IPR013802">
    <property type="entry name" value="Formiminotransferase_C"/>
</dbReference>
<feature type="non-terminal residue" evidence="11">
    <location>
        <position position="1"/>
    </location>
</feature>
<keyword evidence="4" id="KW-0963">Cytoplasm</keyword>
<dbReference type="GO" id="GO:0019557">
    <property type="term" value="P:L-histidine catabolic process to glutamate and formate"/>
    <property type="evidence" value="ECO:0007669"/>
    <property type="project" value="UniProtKB-UniPathway"/>
</dbReference>
<keyword evidence="6" id="KW-0369">Histidine metabolism</keyword>
<dbReference type="InterPro" id="IPR037070">
    <property type="entry name" value="Formiminotransferase_C_sf"/>
</dbReference>
<dbReference type="GO" id="GO:0019556">
    <property type="term" value="P:L-histidine catabolic process to glutamate and formamide"/>
    <property type="evidence" value="ECO:0007669"/>
    <property type="project" value="UniProtKB-UniPathway"/>
</dbReference>
<dbReference type="Pfam" id="PF07837">
    <property type="entry name" value="FTCD_N"/>
    <property type="match status" value="1"/>
</dbReference>
<keyword evidence="5" id="KW-0808">Transferase</keyword>
<sequence length="376" mass="40953">VSSGGVGHGDLTGKGRTGNVPRQLRAHPLPKHDYRCTQDDRQPPPIPHSRVPPDRTQRLWYTFLVSLIEAIPNISEGKRTGVIEAFTVAVCSPADVELLNQSSDAAHNRTVFTLVGTPAGLTNALVALYDVALRTIDLKTHRGEHPRIGAVDVVPLVPLAPRDMPLCVTTATALAETIASQFDLPVYLYADAATRQNRHRLEQIRSGEFEGLSSKMSQPAWRPDFGPTSPHPSAGASVIGARRPLVAFNVNLETGDLNIAKRIARTVRESSGGLPAVKAIGIRTRDPSVVQISINLVDYRRTPLHVVFDAVRDEASRLGTNVRSSELIGLAPAEALHAAATHRLHLEGVTTNQVLEYRLRHCPDPKRPQPNEKNET</sequence>
<dbReference type="NCBIfam" id="TIGR02024">
    <property type="entry name" value="FtcD"/>
    <property type="match status" value="1"/>
</dbReference>
<keyword evidence="7" id="KW-0290">Folate-binding</keyword>
<dbReference type="InterPro" id="IPR022384">
    <property type="entry name" value="FormiminoTrfase_cat_dom_sf"/>
</dbReference>
<organism evidence="11">
    <name type="scientific">marine metagenome</name>
    <dbReference type="NCBI Taxonomy" id="408172"/>
    <lineage>
        <taxon>unclassified sequences</taxon>
        <taxon>metagenomes</taxon>
        <taxon>ecological metagenomes</taxon>
    </lineage>
</organism>
<evidence type="ECO:0000256" key="4">
    <source>
        <dbReference type="ARBA" id="ARBA00022490"/>
    </source>
</evidence>
<dbReference type="GO" id="GO:0005542">
    <property type="term" value="F:folic acid binding"/>
    <property type="evidence" value="ECO:0007669"/>
    <property type="project" value="UniProtKB-KW"/>
</dbReference>
<dbReference type="InterPro" id="IPR037064">
    <property type="entry name" value="Formiminotransferase_N_sf"/>
</dbReference>
<dbReference type="EMBL" id="UINC01021780">
    <property type="protein sequence ID" value="SVA90074.1"/>
    <property type="molecule type" value="Genomic_DNA"/>
</dbReference>
<evidence type="ECO:0000256" key="5">
    <source>
        <dbReference type="ARBA" id="ARBA00022679"/>
    </source>
</evidence>
<evidence type="ECO:0000256" key="3">
    <source>
        <dbReference type="ARBA" id="ARBA00012252"/>
    </source>
</evidence>
<dbReference type="GO" id="GO:0005737">
    <property type="term" value="C:cytoplasm"/>
    <property type="evidence" value="ECO:0007669"/>
    <property type="project" value="UniProtKB-SubCell"/>
</dbReference>
<dbReference type="UniPathway" id="UPA00379">
    <property type="reaction ID" value="UER00555"/>
</dbReference>
<comment type="pathway">
    <text evidence="2">Amino-acid degradation; L-histidine degradation into L-glutamate; L-glutamate from N-formimidoyl-L-glutamate (transferase route): step 1/1.</text>
</comment>
<feature type="domain" description="Formiminotransferase N-terminal subdomain" evidence="10">
    <location>
        <begin position="66"/>
        <end position="243"/>
    </location>
</feature>
<evidence type="ECO:0000259" key="9">
    <source>
        <dbReference type="SMART" id="SM01221"/>
    </source>
</evidence>
<dbReference type="EC" id="2.1.2.5" evidence="3"/>
<name>A0A381ZLQ7_9ZZZZ</name>
<dbReference type="Pfam" id="PF02971">
    <property type="entry name" value="FTCD"/>
    <property type="match status" value="1"/>
</dbReference>
<dbReference type="PANTHER" id="PTHR12234">
    <property type="entry name" value="FORMIMINOTRANSFERASE-CYCLODEAMINASE"/>
    <property type="match status" value="1"/>
</dbReference>
<dbReference type="SMART" id="SM01221">
    <property type="entry name" value="FTCD"/>
    <property type="match status" value="1"/>
</dbReference>